<keyword evidence="11" id="KW-0675">Receptor</keyword>
<evidence type="ECO:0000256" key="10">
    <source>
        <dbReference type="ARBA" id="ARBA00023136"/>
    </source>
</evidence>
<dbReference type="EMBL" id="BSYO01000014">
    <property type="protein sequence ID" value="GMH14534.1"/>
    <property type="molecule type" value="Genomic_DNA"/>
</dbReference>
<feature type="domain" description="Leucine-rich repeat-containing N-terminal plant-type" evidence="15">
    <location>
        <begin position="36"/>
        <end position="91"/>
    </location>
</feature>
<dbReference type="FunFam" id="3.80.10.10:FF:000213">
    <property type="entry name" value="Tyrosine-sulfated glycopeptide receptor 1"/>
    <property type="match status" value="2"/>
</dbReference>
<dbReference type="FunFam" id="3.80.10.10:FF:000041">
    <property type="entry name" value="LRR receptor-like serine/threonine-protein kinase ERECTA"/>
    <property type="match status" value="1"/>
</dbReference>
<dbReference type="SMART" id="SM00369">
    <property type="entry name" value="LRR_TYP"/>
    <property type="match status" value="11"/>
</dbReference>
<keyword evidence="10 13" id="KW-0472">Membrane</keyword>
<comment type="subcellular location">
    <subcellularLocation>
        <location evidence="1">Cell membrane</location>
        <topology evidence="1">Single-pass membrane protein</topology>
    </subcellularLocation>
    <subcellularLocation>
        <location evidence="2">Membrane</location>
        <topology evidence="2">Single-pass type I membrane protein</topology>
    </subcellularLocation>
</comment>
<organism evidence="16 17">
    <name type="scientific">Nepenthes gracilis</name>
    <name type="common">Slender pitcher plant</name>
    <dbReference type="NCBI Taxonomy" id="150966"/>
    <lineage>
        <taxon>Eukaryota</taxon>
        <taxon>Viridiplantae</taxon>
        <taxon>Streptophyta</taxon>
        <taxon>Embryophyta</taxon>
        <taxon>Tracheophyta</taxon>
        <taxon>Spermatophyta</taxon>
        <taxon>Magnoliopsida</taxon>
        <taxon>eudicotyledons</taxon>
        <taxon>Gunneridae</taxon>
        <taxon>Pentapetalae</taxon>
        <taxon>Caryophyllales</taxon>
        <taxon>Nepenthaceae</taxon>
        <taxon>Nepenthes</taxon>
    </lineage>
</organism>
<keyword evidence="9 13" id="KW-1133">Transmembrane helix</keyword>
<evidence type="ECO:0000256" key="8">
    <source>
        <dbReference type="ARBA" id="ARBA00022737"/>
    </source>
</evidence>
<dbReference type="InterPro" id="IPR003591">
    <property type="entry name" value="Leu-rich_rpt_typical-subtyp"/>
</dbReference>
<dbReference type="InterPro" id="IPR013210">
    <property type="entry name" value="LRR_N_plant-typ"/>
</dbReference>
<dbReference type="PROSITE" id="PS51450">
    <property type="entry name" value="LRR"/>
    <property type="match status" value="1"/>
</dbReference>
<keyword evidence="17" id="KW-1185">Reference proteome</keyword>
<feature type="signal peptide" evidence="14">
    <location>
        <begin position="1"/>
        <end position="23"/>
    </location>
</feature>
<dbReference type="SUPFAM" id="SSF52058">
    <property type="entry name" value="L domain-like"/>
    <property type="match status" value="2"/>
</dbReference>
<dbReference type="PRINTS" id="PR00019">
    <property type="entry name" value="LEURICHRPT"/>
</dbReference>
<dbReference type="Pfam" id="PF08263">
    <property type="entry name" value="LRRNT_2"/>
    <property type="match status" value="1"/>
</dbReference>
<evidence type="ECO:0000256" key="12">
    <source>
        <dbReference type="ARBA" id="ARBA00023180"/>
    </source>
</evidence>
<protein>
    <recommendedName>
        <fullName evidence="15">Leucine-rich repeat-containing N-terminal plant-type domain-containing protein</fullName>
    </recommendedName>
</protein>
<name>A0AAD3XS09_NEPGR</name>
<evidence type="ECO:0000256" key="1">
    <source>
        <dbReference type="ARBA" id="ARBA00004162"/>
    </source>
</evidence>
<keyword evidence="7 14" id="KW-0732">Signal</keyword>
<dbReference type="PANTHER" id="PTHR27000:SF662">
    <property type="entry name" value="LEUCINE-RICH REPEAT (LRR) FAMILY PROTEIN"/>
    <property type="match status" value="1"/>
</dbReference>
<dbReference type="InterPro" id="IPR001611">
    <property type="entry name" value="Leu-rich_rpt"/>
</dbReference>
<evidence type="ECO:0000256" key="2">
    <source>
        <dbReference type="ARBA" id="ARBA00004479"/>
    </source>
</evidence>
<dbReference type="SUPFAM" id="SSF52047">
    <property type="entry name" value="RNI-like"/>
    <property type="match status" value="1"/>
</dbReference>
<evidence type="ECO:0000256" key="6">
    <source>
        <dbReference type="ARBA" id="ARBA00022692"/>
    </source>
</evidence>
<evidence type="ECO:0000313" key="17">
    <source>
        <dbReference type="Proteomes" id="UP001279734"/>
    </source>
</evidence>
<evidence type="ECO:0000256" key="14">
    <source>
        <dbReference type="SAM" id="SignalP"/>
    </source>
</evidence>
<evidence type="ECO:0000256" key="5">
    <source>
        <dbReference type="ARBA" id="ARBA00022614"/>
    </source>
</evidence>
<comment type="similarity">
    <text evidence="3">Belongs to the RLP family.</text>
</comment>
<dbReference type="InterPro" id="IPR032675">
    <property type="entry name" value="LRR_dom_sf"/>
</dbReference>
<dbReference type="SMART" id="SM00365">
    <property type="entry name" value="LRR_SD22"/>
    <property type="match status" value="8"/>
</dbReference>
<proteinExistence type="inferred from homology"/>
<evidence type="ECO:0000256" key="4">
    <source>
        <dbReference type="ARBA" id="ARBA00022475"/>
    </source>
</evidence>
<dbReference type="Pfam" id="PF13855">
    <property type="entry name" value="LRR_8"/>
    <property type="match status" value="3"/>
</dbReference>
<evidence type="ECO:0000256" key="7">
    <source>
        <dbReference type="ARBA" id="ARBA00022729"/>
    </source>
</evidence>
<evidence type="ECO:0000256" key="9">
    <source>
        <dbReference type="ARBA" id="ARBA00022989"/>
    </source>
</evidence>
<evidence type="ECO:0000259" key="15">
    <source>
        <dbReference type="Pfam" id="PF08263"/>
    </source>
</evidence>
<evidence type="ECO:0000256" key="11">
    <source>
        <dbReference type="ARBA" id="ARBA00023170"/>
    </source>
</evidence>
<feature type="chain" id="PRO_5042089458" description="Leucine-rich repeat-containing N-terminal plant-type domain-containing protein" evidence="14">
    <location>
        <begin position="24"/>
        <end position="1083"/>
    </location>
</feature>
<evidence type="ECO:0000256" key="13">
    <source>
        <dbReference type="SAM" id="Phobius"/>
    </source>
</evidence>
<dbReference type="Pfam" id="PF00560">
    <property type="entry name" value="LRR_1"/>
    <property type="match status" value="10"/>
</dbReference>
<dbReference type="Proteomes" id="UP001279734">
    <property type="component" value="Unassembled WGS sequence"/>
</dbReference>
<evidence type="ECO:0000256" key="3">
    <source>
        <dbReference type="ARBA" id="ARBA00009592"/>
    </source>
</evidence>
<keyword evidence="6 13" id="KW-0812">Transmembrane</keyword>
<reference evidence="16" key="1">
    <citation type="submission" date="2023-05" db="EMBL/GenBank/DDBJ databases">
        <title>Nepenthes gracilis genome sequencing.</title>
        <authorList>
            <person name="Fukushima K."/>
        </authorList>
    </citation>
    <scope>NUCLEOTIDE SEQUENCE</scope>
    <source>
        <strain evidence="16">SING2019-196</strain>
    </source>
</reference>
<keyword evidence="12" id="KW-0325">Glycoprotein</keyword>
<sequence>MVCLLRLTLRLLCLYLHSRLTTSSPSPNASAHLCHEDERFAMLEFKNSLSSDDSSVILQLCASSGQVSYAKTASWKAAGSDCCQWDGVTCNPLTGHIVGLDLSCGKLQGTIPTNSTLFTLRHLQSLNLAFNGFFTSRISPEFGRFPRLKLLNLSTTFFTGEVPLTIAQLPQLASLDLSQFDNLGLELPNFDVVIGNLTRLRELHLDSVQVNSNATTLLSLTNLSTLMALSLSGCNFFGPLPSMVDISKLSRLTVLDLSANLLDGKVPSWLFSLPSLNKLYLDDNGFSGQLTIIKDVVSNSSLANLSSLMVLSLSNCNFFGPLPAWIWTIIREIHLSGNQFTGELPSMIDISKLSQLTVLDLSGNLLDGEVPSWLFNLPSLNKLYLDNNQFSNQQRVIEDVASNSSLTNLSSLMVLSLSYCNFSGPLPAWIWNIIQEIRLSGNRFTGELPPRVDISKLSQLTVLDLSENLLDGEVPSWLFSLPSLNTLYLANNQFSGQLDVIEDVASNNTTMLEYIDLSGNKIQGSIPNSIFELVSLETLKLSSNNLSGIIELDMFCKLENLTELDMSNNGLTLLTKSNGAINSNVAACRRLTTLLCSPCNIIEFPDFLRNQEDLQVLDLSNNKIHGDIPKWAQDIGRYTLYYLNLSHNFLTGSLDLLQWKNLQFIDIHSNMFEGPAPILPSFTVMLSASYNNFVGEMPSAICTLASLEILDLSYNSLSGEIPRCFKNFSDQLSVLDLRSNKLHGTLSSSFEKCSSLRTLNLNGNQLGGQLPLSLLSCQGLEVLDVGNNNFKGTFPYWLGSLPKLQVLILHSNSFFGNLGTSKAKHLFSKLRILDLSNNGFNGTLSSNLLHCFKAMMNSTENRGQLQYLGDRYYTDSVMLEVKGHDLNFIRILNVITTIDVSNNKLEGEIPEVIGDLVSLRWLNLAHNNFMGRIPPSLVRLSELESLDLSSNKLVGRIPGELASLTFLEFFNVSQNRLVGPIPQGKQFATFGNNSYSGNLGLCGNPLSKKCSNDEASSQPPSRMVQDGNDSEYKGAFDWTMAGIGYGCGTVIGLAAGYYIIIARNPIWLLRLARPIKNATNQLF</sequence>
<dbReference type="AlphaFoldDB" id="A0AAD3XS09"/>
<dbReference type="Gene3D" id="3.80.10.10">
    <property type="entry name" value="Ribonuclease Inhibitor"/>
    <property type="match status" value="7"/>
</dbReference>
<feature type="transmembrane region" description="Helical" evidence="13">
    <location>
        <begin position="1038"/>
        <end position="1060"/>
    </location>
</feature>
<keyword evidence="5" id="KW-0433">Leucine-rich repeat</keyword>
<keyword evidence="8" id="KW-0677">Repeat</keyword>
<evidence type="ECO:0000313" key="16">
    <source>
        <dbReference type="EMBL" id="GMH14534.1"/>
    </source>
</evidence>
<comment type="caution">
    <text evidence="16">The sequence shown here is derived from an EMBL/GenBank/DDBJ whole genome shotgun (WGS) entry which is preliminary data.</text>
</comment>
<dbReference type="PANTHER" id="PTHR27000">
    <property type="entry name" value="LEUCINE-RICH REPEAT RECEPTOR-LIKE PROTEIN KINASE FAMILY PROTEIN-RELATED"/>
    <property type="match status" value="1"/>
</dbReference>
<gene>
    <name evidence="16" type="ORF">Nepgr_016375</name>
</gene>
<dbReference type="GO" id="GO:0005886">
    <property type="term" value="C:plasma membrane"/>
    <property type="evidence" value="ECO:0007669"/>
    <property type="project" value="UniProtKB-SubCell"/>
</dbReference>
<keyword evidence="4" id="KW-1003">Cell membrane</keyword>
<accession>A0AAD3XS09</accession>